<dbReference type="Proteomes" id="UP000305202">
    <property type="component" value="Unassembled WGS sequence"/>
</dbReference>
<dbReference type="EMBL" id="SZPQ01000026">
    <property type="protein sequence ID" value="TKI04668.1"/>
    <property type="molecule type" value="Genomic_DNA"/>
</dbReference>
<evidence type="ECO:0000313" key="10">
    <source>
        <dbReference type="EMBL" id="TKI04668.1"/>
    </source>
</evidence>
<feature type="transmembrane region" description="Helical" evidence="8">
    <location>
        <begin position="91"/>
        <end position="113"/>
    </location>
</feature>
<reference evidence="10 11" key="1">
    <citation type="submission" date="2019-04" db="EMBL/GenBank/DDBJ databases">
        <authorList>
            <person name="Li M."/>
            <person name="Gao C."/>
        </authorList>
    </citation>
    <scope>NUCLEOTIDE SEQUENCE [LARGE SCALE GENOMIC DNA]</scope>
    <source>
        <strain evidence="10 11">BGMRC 2031</strain>
    </source>
</reference>
<dbReference type="Gene3D" id="1.10.3720.10">
    <property type="entry name" value="MetI-like"/>
    <property type="match status" value="1"/>
</dbReference>
<dbReference type="SUPFAM" id="SSF161098">
    <property type="entry name" value="MetI-like"/>
    <property type="match status" value="1"/>
</dbReference>
<name>A0ABY2SIN4_9HYPH</name>
<evidence type="ECO:0000259" key="9">
    <source>
        <dbReference type="PROSITE" id="PS50928"/>
    </source>
</evidence>
<evidence type="ECO:0000256" key="5">
    <source>
        <dbReference type="ARBA" id="ARBA00022692"/>
    </source>
</evidence>
<dbReference type="InterPro" id="IPR035906">
    <property type="entry name" value="MetI-like_sf"/>
</dbReference>
<keyword evidence="4" id="KW-1003">Cell membrane</keyword>
<comment type="caution">
    <text evidence="10">The sequence shown here is derived from an EMBL/GenBank/DDBJ whole genome shotgun (WGS) entry which is preliminary data.</text>
</comment>
<dbReference type="Pfam" id="PF00528">
    <property type="entry name" value="BPD_transp_1"/>
    <property type="match status" value="1"/>
</dbReference>
<evidence type="ECO:0000256" key="8">
    <source>
        <dbReference type="RuleBase" id="RU363032"/>
    </source>
</evidence>
<dbReference type="InterPro" id="IPR000515">
    <property type="entry name" value="MetI-like"/>
</dbReference>
<proteinExistence type="inferred from homology"/>
<evidence type="ECO:0000256" key="1">
    <source>
        <dbReference type="ARBA" id="ARBA00004651"/>
    </source>
</evidence>
<dbReference type="PROSITE" id="PS50928">
    <property type="entry name" value="ABC_TM1"/>
    <property type="match status" value="1"/>
</dbReference>
<protein>
    <submittedName>
        <fullName evidence="10">Sugar ABC transporter permease</fullName>
    </submittedName>
</protein>
<gene>
    <name evidence="10" type="ORF">FCN80_17040</name>
</gene>
<evidence type="ECO:0000256" key="3">
    <source>
        <dbReference type="ARBA" id="ARBA00022448"/>
    </source>
</evidence>
<dbReference type="PANTHER" id="PTHR43227">
    <property type="entry name" value="BLL4140 PROTEIN"/>
    <property type="match status" value="1"/>
</dbReference>
<evidence type="ECO:0000256" key="6">
    <source>
        <dbReference type="ARBA" id="ARBA00022989"/>
    </source>
</evidence>
<keyword evidence="7 8" id="KW-0472">Membrane</keyword>
<dbReference type="RefSeq" id="WP_136991371.1">
    <property type="nucleotide sequence ID" value="NZ_SZPQ01000026.1"/>
</dbReference>
<feature type="transmembrane region" description="Helical" evidence="8">
    <location>
        <begin position="125"/>
        <end position="145"/>
    </location>
</feature>
<dbReference type="CDD" id="cd06261">
    <property type="entry name" value="TM_PBP2"/>
    <property type="match status" value="1"/>
</dbReference>
<feature type="domain" description="ABC transmembrane type-1" evidence="9">
    <location>
        <begin position="87"/>
        <end position="300"/>
    </location>
</feature>
<keyword evidence="6 8" id="KW-1133">Transmembrane helix</keyword>
<feature type="transmembrane region" description="Helical" evidence="8">
    <location>
        <begin position="279"/>
        <end position="301"/>
    </location>
</feature>
<evidence type="ECO:0000256" key="2">
    <source>
        <dbReference type="ARBA" id="ARBA00009306"/>
    </source>
</evidence>
<organism evidence="10 11">
    <name type="scientific">Martelella alba</name>
    <dbReference type="NCBI Taxonomy" id="2590451"/>
    <lineage>
        <taxon>Bacteria</taxon>
        <taxon>Pseudomonadati</taxon>
        <taxon>Pseudomonadota</taxon>
        <taxon>Alphaproteobacteria</taxon>
        <taxon>Hyphomicrobiales</taxon>
        <taxon>Aurantimonadaceae</taxon>
        <taxon>Martelella</taxon>
    </lineage>
</organism>
<keyword evidence="3 8" id="KW-0813">Transport</keyword>
<comment type="similarity">
    <text evidence="2 8">Belongs to the binding-protein-dependent transport system permease family.</text>
</comment>
<feature type="transmembrane region" description="Helical" evidence="8">
    <location>
        <begin position="29"/>
        <end position="50"/>
    </location>
</feature>
<evidence type="ECO:0000256" key="7">
    <source>
        <dbReference type="ARBA" id="ARBA00023136"/>
    </source>
</evidence>
<feature type="transmembrane region" description="Helical" evidence="8">
    <location>
        <begin position="174"/>
        <end position="198"/>
    </location>
</feature>
<accession>A0ABY2SIN4</accession>
<dbReference type="PANTHER" id="PTHR43227:SF7">
    <property type="entry name" value="ARABINOOLIGOSACCHARIDES TRANSPORT SYSTEM PERMEASE PROTEIN ARAP"/>
    <property type="match status" value="1"/>
</dbReference>
<keyword evidence="5 8" id="KW-0812">Transmembrane</keyword>
<sequence>MTLPSIGKDIRLAVNVRKKERTGSANRRFFFFFIFPSLLLVAAVSLYPIIDAVYLSLFSTRYAETVAFVGLQNFVDILSDQTIHSDFFNTVIYTAGSLILVLPYGLLVALLLNGKNIPFRGVLRTLAILPWVFSQTITGLLWGWLLNADFGAVTYFLQQTFHADFPLLSSPHGAMAALIVVNVWASYPLATLLFIAALQTIPQELYEAMRVDGAGPVKLFRYITLPLIRPTLQVIVIQLTLLYVNMVTLIYVMTGGGPVQSTETLGLRILKMSFEDWDIGHGAALGLILTLINFALSLFYVRALRGTTR</sequence>
<evidence type="ECO:0000313" key="11">
    <source>
        <dbReference type="Proteomes" id="UP000305202"/>
    </source>
</evidence>
<comment type="subcellular location">
    <subcellularLocation>
        <location evidence="1 8">Cell membrane</location>
        <topology evidence="1 8">Multi-pass membrane protein</topology>
    </subcellularLocation>
</comment>
<evidence type="ECO:0000256" key="4">
    <source>
        <dbReference type="ARBA" id="ARBA00022475"/>
    </source>
</evidence>
<dbReference type="InterPro" id="IPR050809">
    <property type="entry name" value="UgpAE/MalFG_permease"/>
</dbReference>
<keyword evidence="11" id="KW-1185">Reference proteome</keyword>